<dbReference type="Pfam" id="PF00082">
    <property type="entry name" value="Peptidase_S8"/>
    <property type="match status" value="1"/>
</dbReference>
<reference evidence="16" key="1">
    <citation type="submission" date="2020-01" db="EMBL/GenBank/DDBJ databases">
        <title>Genome Sequencing of Three Apophysomyces-Like Fungal Strains Confirms a Novel Fungal Genus in the Mucoromycota with divergent Burkholderia-like Endosymbiotic Bacteria.</title>
        <authorList>
            <person name="Stajich J.E."/>
            <person name="Macias A.M."/>
            <person name="Carter-House D."/>
            <person name="Lovett B."/>
            <person name="Kasson L.R."/>
            <person name="Berry K."/>
            <person name="Grigoriev I."/>
            <person name="Chang Y."/>
            <person name="Spatafora J."/>
            <person name="Kasson M.T."/>
        </authorList>
    </citation>
    <scope>NUCLEOTIDE SEQUENCE</scope>
    <source>
        <strain evidence="16">NRRL A-21654</strain>
    </source>
</reference>
<name>A0A8H7EQF9_9FUNG</name>
<sequence>MKRRSFTVLPLFAVAMAMLSSSADALDHPKFLKAGRNVVPGRYMVEFEGNARYDEDELVHSFSKDFKKAKVHISEKFNHELFNGVSFQLSGLDDADHTKALKAILERDDVKHVFPVTSIPRPSVQPLKTDASRNVATWTDPHHMTQVDRVHKELKNKGKGIVVGVLDSGVDYLHPALGGGFGKGYKVRYGYDLVGDKYDSNDDHPIVRPGPTPLDNCGAKSNASGHGTHVSGIIAGYDPKTGYTGVAPEATLGMWRVFGCSGSTGNDIIIKALLMAYDAGVDLISMSLGDTSAWSEGGETHVVQRIVEQGVPVIVAAGNAGSEGVYTVGRPSTTKDSTAVASYDNYHFIAKLFENTVFPGTSAYLPATSALPPNGVPLVAGDKNIGSKADGCSADSVPDDVKGKIALLQRGSCTFDIKAKNVADKGAVGLLVYNSFGDAMGVASFDDKFPVAGIAHDVGEKLLAAVKKGEKVTFTFHKEDKNLKLSTGTTTSSFSSTGATYELDLKPNLGGVGGLVYSTLPRYLGSWGLMSGTSMATPYVSGAVALYMREIGKKQSPKYITEQFQNYALVTPRENGKKELDSPLRQGAGLIQVYDTIKNQIHITPGQISFNDTSSNQYKTHTIKITNHGHKTVSYEVVNKVSLTVVPYDLKTSGYTPLEPAEFTKKGGARLRFSKTHFRLAPGKTETVKVTVIPPKVNPKEHLMYGGFVEFKVQQKSAGVKDVHVPYFGVAGKQRDLPIFDPKYKPFVTDYKGAKVYTAKDTYVFDRSNVRTTPFVVFRLVTATAELRPEIIDAKTNKVVGYAFNPIQYLQRNNLARKEYQNVQTWDGTYVPTFVPDSPYSLPVKEGTYKIRFQALKLLGDPKKAKDWETWESGLIQVKN</sequence>
<dbReference type="EMBL" id="JABAYA010000054">
    <property type="protein sequence ID" value="KAF7727548.1"/>
    <property type="molecule type" value="Genomic_DNA"/>
</dbReference>
<comment type="similarity">
    <text evidence="1 9 10">Belongs to the peptidase S8 family.</text>
</comment>
<dbReference type="PANTHER" id="PTHR43806">
    <property type="entry name" value="PEPTIDASE S8"/>
    <property type="match status" value="1"/>
</dbReference>
<evidence type="ECO:0000256" key="11">
    <source>
        <dbReference type="SAM" id="SignalP"/>
    </source>
</evidence>
<gene>
    <name evidence="15" type="ORF">EC973_007408</name>
    <name evidence="16" type="ORF">EC973_007422</name>
</gene>
<evidence type="ECO:0000256" key="10">
    <source>
        <dbReference type="RuleBase" id="RU003355"/>
    </source>
</evidence>
<dbReference type="Gene3D" id="2.60.40.10">
    <property type="entry name" value="Immunoglobulins"/>
    <property type="match status" value="1"/>
</dbReference>
<dbReference type="InterPro" id="IPR000209">
    <property type="entry name" value="Peptidase_S8/S53_dom"/>
</dbReference>
<dbReference type="InterPro" id="IPR003137">
    <property type="entry name" value="PA_domain"/>
</dbReference>
<evidence type="ECO:0000256" key="4">
    <source>
        <dbReference type="ARBA" id="ARBA00022670"/>
    </source>
</evidence>
<dbReference type="InterPro" id="IPR010435">
    <property type="entry name" value="C5a/SBT2-like_Fn3"/>
</dbReference>
<organism evidence="16 17">
    <name type="scientific">Apophysomyces ossiformis</name>
    <dbReference type="NCBI Taxonomy" id="679940"/>
    <lineage>
        <taxon>Eukaryota</taxon>
        <taxon>Fungi</taxon>
        <taxon>Fungi incertae sedis</taxon>
        <taxon>Mucoromycota</taxon>
        <taxon>Mucoromycotina</taxon>
        <taxon>Mucoromycetes</taxon>
        <taxon>Mucorales</taxon>
        <taxon>Mucorineae</taxon>
        <taxon>Mucoraceae</taxon>
        <taxon>Apophysomyces</taxon>
    </lineage>
</organism>
<accession>A0A8H7EQF9</accession>
<dbReference type="InterPro" id="IPR015500">
    <property type="entry name" value="Peptidase_S8_subtilisin-rel"/>
</dbReference>
<dbReference type="Gene3D" id="3.50.30.30">
    <property type="match status" value="1"/>
</dbReference>
<evidence type="ECO:0000256" key="6">
    <source>
        <dbReference type="ARBA" id="ARBA00022801"/>
    </source>
</evidence>
<evidence type="ECO:0000259" key="12">
    <source>
        <dbReference type="Pfam" id="PF00082"/>
    </source>
</evidence>
<keyword evidence="6 9" id="KW-0378">Hydrolase</keyword>
<dbReference type="InterPro" id="IPR022398">
    <property type="entry name" value="Peptidase_S8_His-AS"/>
</dbReference>
<dbReference type="Proteomes" id="UP000605846">
    <property type="component" value="Unassembled WGS sequence"/>
</dbReference>
<dbReference type="Pfam" id="PF02225">
    <property type="entry name" value="PA"/>
    <property type="match status" value="1"/>
</dbReference>
<evidence type="ECO:0000256" key="1">
    <source>
        <dbReference type="ARBA" id="ARBA00011073"/>
    </source>
</evidence>
<dbReference type="Pfam" id="PF06280">
    <property type="entry name" value="fn3_5"/>
    <property type="match status" value="1"/>
</dbReference>
<dbReference type="PRINTS" id="PR00723">
    <property type="entry name" value="SUBTILISIN"/>
</dbReference>
<evidence type="ECO:0000259" key="13">
    <source>
        <dbReference type="Pfam" id="PF02225"/>
    </source>
</evidence>
<dbReference type="SUPFAM" id="SSF52025">
    <property type="entry name" value="PA domain"/>
    <property type="match status" value="1"/>
</dbReference>
<evidence type="ECO:0000313" key="17">
    <source>
        <dbReference type="Proteomes" id="UP000605846"/>
    </source>
</evidence>
<dbReference type="OrthoDB" id="206201at2759"/>
<evidence type="ECO:0000259" key="14">
    <source>
        <dbReference type="Pfam" id="PF06280"/>
    </source>
</evidence>
<dbReference type="InterPro" id="IPR036852">
    <property type="entry name" value="Peptidase_S8/S53_dom_sf"/>
</dbReference>
<feature type="signal peptide" evidence="11">
    <location>
        <begin position="1"/>
        <end position="25"/>
    </location>
</feature>
<dbReference type="AlphaFoldDB" id="A0A8H7EQF9"/>
<keyword evidence="17" id="KW-1185">Reference proteome</keyword>
<dbReference type="CDD" id="cd07489">
    <property type="entry name" value="Peptidases_S8_5"/>
    <property type="match status" value="1"/>
</dbReference>
<feature type="domain" description="C5a peptidase/Subtilisin-like protease SBT2-like Fn3-like" evidence="14">
    <location>
        <begin position="608"/>
        <end position="727"/>
    </location>
</feature>
<feature type="domain" description="PA" evidence="13">
    <location>
        <begin position="377"/>
        <end position="462"/>
    </location>
</feature>
<feature type="chain" id="PRO_5036431107" evidence="11">
    <location>
        <begin position="26"/>
        <end position="880"/>
    </location>
</feature>
<evidence type="ECO:0000256" key="2">
    <source>
        <dbReference type="ARBA" id="ARBA00022512"/>
    </source>
</evidence>
<evidence type="ECO:0000256" key="8">
    <source>
        <dbReference type="PIRSR" id="PIRSR615500-1"/>
    </source>
</evidence>
<dbReference type="PROSITE" id="PS00138">
    <property type="entry name" value="SUBTILASE_SER"/>
    <property type="match status" value="1"/>
</dbReference>
<dbReference type="Gene3D" id="3.40.50.200">
    <property type="entry name" value="Peptidase S8/S53 domain"/>
    <property type="match status" value="1"/>
</dbReference>
<dbReference type="InterPro" id="IPR050131">
    <property type="entry name" value="Peptidase_S8_subtilisin-like"/>
</dbReference>
<feature type="active site" description="Charge relay system" evidence="8 9">
    <location>
        <position position="226"/>
    </location>
</feature>
<feature type="domain" description="Peptidase S8/S53" evidence="12">
    <location>
        <begin position="158"/>
        <end position="564"/>
    </location>
</feature>
<dbReference type="GO" id="GO:0004252">
    <property type="term" value="F:serine-type endopeptidase activity"/>
    <property type="evidence" value="ECO:0007669"/>
    <property type="project" value="UniProtKB-UniRule"/>
</dbReference>
<keyword evidence="3" id="KW-0964">Secreted</keyword>
<feature type="active site" description="Charge relay system" evidence="8 9">
    <location>
        <position position="167"/>
    </location>
</feature>
<keyword evidence="5 11" id="KW-0732">Signal</keyword>
<dbReference type="PROSITE" id="PS51892">
    <property type="entry name" value="SUBTILASE"/>
    <property type="match status" value="1"/>
</dbReference>
<proteinExistence type="inferred from homology"/>
<keyword evidence="7 9" id="KW-0720">Serine protease</keyword>
<evidence type="ECO:0000256" key="5">
    <source>
        <dbReference type="ARBA" id="ARBA00022729"/>
    </source>
</evidence>
<dbReference type="InterPro" id="IPR034187">
    <property type="entry name" value="Peptidases_S8_5"/>
</dbReference>
<keyword evidence="4 9" id="KW-0645">Protease</keyword>
<dbReference type="PROSITE" id="PS00136">
    <property type="entry name" value="SUBTILASE_ASP"/>
    <property type="match status" value="1"/>
</dbReference>
<evidence type="ECO:0000256" key="7">
    <source>
        <dbReference type="ARBA" id="ARBA00022825"/>
    </source>
</evidence>
<evidence type="ECO:0000313" key="16">
    <source>
        <dbReference type="EMBL" id="KAF7727548.1"/>
    </source>
</evidence>
<dbReference type="EMBL" id="JABAYA010000054">
    <property type="protein sequence ID" value="KAF7727536.1"/>
    <property type="molecule type" value="Genomic_DNA"/>
</dbReference>
<dbReference type="PANTHER" id="PTHR43806:SF66">
    <property type="entry name" value="SERIN ENDOPEPTIDASE"/>
    <property type="match status" value="1"/>
</dbReference>
<dbReference type="SUPFAM" id="SSF52743">
    <property type="entry name" value="Subtilisin-like"/>
    <property type="match status" value="1"/>
</dbReference>
<dbReference type="GO" id="GO:0005615">
    <property type="term" value="C:extracellular space"/>
    <property type="evidence" value="ECO:0007669"/>
    <property type="project" value="TreeGrafter"/>
</dbReference>
<feature type="active site" description="Charge relay system" evidence="8 9">
    <location>
        <position position="534"/>
    </location>
</feature>
<protein>
    <submittedName>
        <fullName evidence="16">Uncharacterized protein</fullName>
    </submittedName>
</protein>
<dbReference type="InterPro" id="IPR013783">
    <property type="entry name" value="Ig-like_fold"/>
</dbReference>
<evidence type="ECO:0000256" key="9">
    <source>
        <dbReference type="PROSITE-ProRule" id="PRU01240"/>
    </source>
</evidence>
<keyword evidence="2" id="KW-0134">Cell wall</keyword>
<dbReference type="PROSITE" id="PS00137">
    <property type="entry name" value="SUBTILASE_HIS"/>
    <property type="match status" value="1"/>
</dbReference>
<dbReference type="InterPro" id="IPR023827">
    <property type="entry name" value="Peptidase_S8_Asp-AS"/>
</dbReference>
<evidence type="ECO:0000313" key="15">
    <source>
        <dbReference type="EMBL" id="KAF7727536.1"/>
    </source>
</evidence>
<dbReference type="GO" id="GO:0006508">
    <property type="term" value="P:proteolysis"/>
    <property type="evidence" value="ECO:0007669"/>
    <property type="project" value="UniProtKB-KW"/>
</dbReference>
<comment type="caution">
    <text evidence="16">The sequence shown here is derived from an EMBL/GenBank/DDBJ whole genome shotgun (WGS) entry which is preliminary data.</text>
</comment>
<dbReference type="InterPro" id="IPR046450">
    <property type="entry name" value="PA_dom_sf"/>
</dbReference>
<dbReference type="InterPro" id="IPR023828">
    <property type="entry name" value="Peptidase_S8_Ser-AS"/>
</dbReference>
<evidence type="ECO:0000256" key="3">
    <source>
        <dbReference type="ARBA" id="ARBA00022525"/>
    </source>
</evidence>
<dbReference type="GO" id="GO:0016020">
    <property type="term" value="C:membrane"/>
    <property type="evidence" value="ECO:0007669"/>
    <property type="project" value="InterPro"/>
</dbReference>